<dbReference type="EMBL" id="BNJQ01000022">
    <property type="protein sequence ID" value="GHP08876.1"/>
    <property type="molecule type" value="Genomic_DNA"/>
</dbReference>
<evidence type="ECO:0000313" key="4">
    <source>
        <dbReference type="Proteomes" id="UP000660262"/>
    </source>
</evidence>
<proteinExistence type="predicted"/>
<evidence type="ECO:0000256" key="2">
    <source>
        <dbReference type="SAM" id="SignalP"/>
    </source>
</evidence>
<sequence length="323" mass="36353">MSHAHAVAMPAADNTDWIRISLLALLLVARSHAQDDATNGARQPKVGFQGPCHRNCEHWIVVGNGYLDRQGYQAVRNSEEATCVAWFSKLKAFDPSLKITVLVSRHGVERNRWSAIPNPADVPVCPVLVTYLPMVSENTRLWPGGYHQPIFVYETYMEGHDNGRWRNEAKRNSSLFPSCPLCASGRCEHRHAVHGPTTGAVFIDFLERSDAVRRIDVYGMTFRHDSFRTYHLDWILPRDIIPTCCTKCRVHEPEVVQVNGTNIEVIKGPTGFTIREVPQPRSSPPSRQPPPPQKNVILSRRSAVDVINFVGRRQPRLNRAGTA</sequence>
<name>A0A830HN57_9CHLO</name>
<feature type="chain" id="PRO_5032576966" evidence="2">
    <location>
        <begin position="34"/>
        <end position="323"/>
    </location>
</feature>
<gene>
    <name evidence="3" type="ORF">PPROV_000761300</name>
</gene>
<keyword evidence="4" id="KW-1185">Reference proteome</keyword>
<dbReference type="Proteomes" id="UP000660262">
    <property type="component" value="Unassembled WGS sequence"/>
</dbReference>
<evidence type="ECO:0000313" key="3">
    <source>
        <dbReference type="EMBL" id="GHP08876.1"/>
    </source>
</evidence>
<organism evidence="3 4">
    <name type="scientific">Pycnococcus provasolii</name>
    <dbReference type="NCBI Taxonomy" id="41880"/>
    <lineage>
        <taxon>Eukaryota</taxon>
        <taxon>Viridiplantae</taxon>
        <taxon>Chlorophyta</taxon>
        <taxon>Pseudoscourfieldiophyceae</taxon>
        <taxon>Pseudoscourfieldiales</taxon>
        <taxon>Pycnococcaceae</taxon>
        <taxon>Pycnococcus</taxon>
    </lineage>
</organism>
<keyword evidence="2" id="KW-0732">Signal</keyword>
<feature type="signal peptide" evidence="2">
    <location>
        <begin position="1"/>
        <end position="33"/>
    </location>
</feature>
<feature type="region of interest" description="Disordered" evidence="1">
    <location>
        <begin position="276"/>
        <end position="297"/>
    </location>
</feature>
<comment type="caution">
    <text evidence="3">The sequence shown here is derived from an EMBL/GenBank/DDBJ whole genome shotgun (WGS) entry which is preliminary data.</text>
</comment>
<protein>
    <submittedName>
        <fullName evidence="3">Uncharacterized protein</fullName>
    </submittedName>
</protein>
<accession>A0A830HN57</accession>
<dbReference type="AlphaFoldDB" id="A0A830HN57"/>
<reference evidence="3" key="1">
    <citation type="submission" date="2020-10" db="EMBL/GenBank/DDBJ databases">
        <title>Unveiling of a novel bifunctional photoreceptor, Dualchrome1, isolated from a cosmopolitan green alga.</title>
        <authorList>
            <person name="Suzuki S."/>
            <person name="Kawachi M."/>
        </authorList>
    </citation>
    <scope>NUCLEOTIDE SEQUENCE</scope>
    <source>
        <strain evidence="3">NIES 2893</strain>
    </source>
</reference>
<feature type="compositionally biased region" description="Pro residues" evidence="1">
    <location>
        <begin position="281"/>
        <end position="293"/>
    </location>
</feature>
<evidence type="ECO:0000256" key="1">
    <source>
        <dbReference type="SAM" id="MobiDB-lite"/>
    </source>
</evidence>